<feature type="compositionally biased region" description="Polar residues" evidence="11">
    <location>
        <begin position="308"/>
        <end position="328"/>
    </location>
</feature>
<dbReference type="EMBL" id="PP845502">
    <property type="protein sequence ID" value="XDG24695.1"/>
    <property type="molecule type" value="Genomic_RNA"/>
</dbReference>
<dbReference type="GO" id="GO:0003723">
    <property type="term" value="F:RNA binding"/>
    <property type="evidence" value="ECO:0007669"/>
    <property type="project" value="UniProtKB-UniRule"/>
</dbReference>
<keyword evidence="6" id="KW-0805">Transcription regulation</keyword>
<dbReference type="InterPro" id="IPR037179">
    <property type="entry name" value="Nucleocapsid_C"/>
</dbReference>
<evidence type="ECO:0000256" key="9">
    <source>
        <dbReference type="ARBA" id="ARBA00023274"/>
    </source>
</evidence>
<feature type="region of interest" description="Disordered" evidence="11">
    <location>
        <begin position="84"/>
        <end position="189"/>
    </location>
</feature>
<feature type="compositionally biased region" description="Basic residues" evidence="11">
    <location>
        <begin position="177"/>
        <end position="189"/>
    </location>
</feature>
<dbReference type="SUPFAM" id="SSF103068">
    <property type="entry name" value="Nucleocapsid protein dimerization domain"/>
    <property type="match status" value="1"/>
</dbReference>
<keyword evidence="9 10" id="KW-0687">Ribonucleoprotein</keyword>
<dbReference type="SUPFAM" id="SSF110304">
    <property type="entry name" value="Coronavirus RNA-binding domain"/>
    <property type="match status" value="1"/>
</dbReference>
<evidence type="ECO:0000256" key="11">
    <source>
        <dbReference type="SAM" id="MobiDB-lite"/>
    </source>
</evidence>
<feature type="region of interest" description="Disordered" evidence="11">
    <location>
        <begin position="282"/>
        <end position="342"/>
    </location>
</feature>
<evidence type="ECO:0000256" key="2">
    <source>
        <dbReference type="ARBA" id="ARBA00022553"/>
    </source>
</evidence>
<dbReference type="CDD" id="cd21554">
    <property type="entry name" value="CoV_N-NTD"/>
    <property type="match status" value="1"/>
</dbReference>
<evidence type="ECO:0000259" key="12">
    <source>
        <dbReference type="PROSITE" id="PS51928"/>
    </source>
</evidence>
<evidence type="ECO:0000256" key="3">
    <source>
        <dbReference type="ARBA" id="ARBA00022765"/>
    </source>
</evidence>
<evidence type="ECO:0000256" key="6">
    <source>
        <dbReference type="ARBA" id="ARBA00023015"/>
    </source>
</evidence>
<proteinExistence type="predicted"/>
<name>A0AB39AGI2_9NIDO</name>
<dbReference type="CDD" id="cd21595">
    <property type="entry name" value="CoV_N-CTD"/>
    <property type="match status" value="1"/>
</dbReference>
<accession>A0AB39AGI2</accession>
<dbReference type="PROSITE" id="PS51928">
    <property type="entry name" value="COV_N_NTD"/>
    <property type="match status" value="1"/>
</dbReference>
<dbReference type="InterPro" id="IPR044344">
    <property type="entry name" value="N_prot_C_CoV"/>
</dbReference>
<evidence type="ECO:0000256" key="1">
    <source>
        <dbReference type="ARBA" id="ARBA00004340"/>
    </source>
</evidence>
<evidence type="ECO:0000256" key="8">
    <source>
        <dbReference type="ARBA" id="ARBA00023163"/>
    </source>
</evidence>
<organism evidence="14">
    <name type="scientific">Bird deltacoronavirus AnasCN24</name>
    <dbReference type="NCBI Taxonomy" id="3237947"/>
    <lineage>
        <taxon>Viruses</taxon>
        <taxon>Riboviria</taxon>
        <taxon>Orthornavirae</taxon>
        <taxon>Pisuviricota</taxon>
        <taxon>Pisoniviricetes</taxon>
        <taxon>Nidovirales</taxon>
        <taxon>Cornidovirineae</taxon>
        <taxon>Coronaviridae</taxon>
        <taxon>Orthocoronavirinae</taxon>
        <taxon>Deltacoronavirus</taxon>
    </lineage>
</organism>
<evidence type="ECO:0000256" key="10">
    <source>
        <dbReference type="PROSITE-ProRule" id="PRU01276"/>
    </source>
</evidence>
<keyword evidence="8" id="KW-0804">Transcription</keyword>
<dbReference type="InterPro" id="IPR037195">
    <property type="entry name" value="Nucleocapsid_N"/>
</dbReference>
<reference evidence="14" key="1">
    <citation type="submission" date="2024-05" db="EMBL/GenBank/DDBJ databases">
        <title>Avian Migration-Mediated Cross-Species Transmission and Recombination Shaping the Diversity of Gammacoronaviruses and Deltacoronaviruses.</title>
        <authorList>
            <person name="Han Y."/>
            <person name="Xu P."/>
            <person name="Xu Y."/>
            <person name="Wang Y."/>
            <person name="Hu J."/>
            <person name="Ma M."/>
            <person name="Li Z."/>
            <person name="Bo S."/>
            <person name="Zhao C."/>
            <person name="Ji L."/>
            <person name="Yuan Y."/>
            <person name="Zhao W."/>
            <person name="Wang J."/>
            <person name="Jin Q."/>
            <person name="Wu Z."/>
            <person name="He G."/>
        </authorList>
    </citation>
    <scope>NUCLEOTIDE SEQUENCE</scope>
    <source>
        <strain evidence="14">AvAc-DeltaCoV/SH21-SH141</strain>
    </source>
</reference>
<keyword evidence="5 10" id="KW-0694">RNA-binding</keyword>
<feature type="domain" description="CoV N NTD" evidence="12">
    <location>
        <begin position="9"/>
        <end position="140"/>
    </location>
</feature>
<comment type="subcellular location">
    <subcellularLocation>
        <location evidence="1">Host cell</location>
    </subcellularLocation>
</comment>
<dbReference type="GO" id="GO:0043657">
    <property type="term" value="C:host cell"/>
    <property type="evidence" value="ECO:0007669"/>
    <property type="project" value="UniProtKB-SubCell"/>
</dbReference>
<dbReference type="GO" id="GO:1990904">
    <property type="term" value="C:ribonucleoprotein complex"/>
    <property type="evidence" value="ECO:0007669"/>
    <property type="project" value="UniProtKB-KW"/>
</dbReference>
<evidence type="ECO:0000256" key="5">
    <source>
        <dbReference type="ARBA" id="ARBA00022884"/>
    </source>
</evidence>
<sequence length="342" mass="38020">MAVPSVPKSDASWFQIVKAQNKKQLAISFKGPGVPINTTIDKTANHGYWLRFKRQKPGGVPLPPSFSFYYTGTGPRATLKWGELQDSDNQDGVNRVTWVKGPDADTSVKPKVARRDPDKHPLLPVRFPPGDGPVQGFRIDPFQSQRGRSMERGPLQQRARSADPPQRRDRSQSRNRNQPKQHAIPKRVLLKNKTISEVFGKRNPTGANVGSADTESTGLSDSRLMNLLRYTPTAQELLFAGHLKHQLQPEGIQLTFNYTITVKKDSPDYDRIKEALDSVVGQNYSTDDKQKPEKPADKKAEKKKKLDTTPSGKPTASIVSDGDTQVINWGTKDPAEGLESFS</sequence>
<keyword evidence="2" id="KW-0597">Phosphoprotein</keyword>
<evidence type="ECO:0000313" key="14">
    <source>
        <dbReference type="EMBL" id="XDG24695.1"/>
    </source>
</evidence>
<dbReference type="InterPro" id="IPR001218">
    <property type="entry name" value="Nucleocap_CoV"/>
</dbReference>
<dbReference type="PROSITE" id="PS51929">
    <property type="entry name" value="COV_N_CTD"/>
    <property type="match status" value="1"/>
</dbReference>
<keyword evidence="7 10" id="KW-0543">Viral nucleoprotein</keyword>
<feature type="domain" description="CoV N CTD" evidence="13">
    <location>
        <begin position="171"/>
        <end position="287"/>
    </location>
</feature>
<dbReference type="GO" id="GO:0019013">
    <property type="term" value="C:viral nucleocapsid"/>
    <property type="evidence" value="ECO:0007669"/>
    <property type="project" value="UniProtKB-UniRule"/>
</dbReference>
<keyword evidence="4 10" id="KW-0946">Virion</keyword>
<keyword evidence="3" id="KW-0013">ADP-ribosylation</keyword>
<evidence type="ECO:0000256" key="4">
    <source>
        <dbReference type="ARBA" id="ARBA00022844"/>
    </source>
</evidence>
<protein>
    <submittedName>
        <fullName evidence="14">Nucleocapsid protein</fullName>
    </submittedName>
</protein>
<feature type="compositionally biased region" description="Basic and acidic residues" evidence="11">
    <location>
        <begin position="286"/>
        <end position="307"/>
    </location>
</feature>
<dbReference type="InterPro" id="IPR044345">
    <property type="entry name" value="N_prot_N_CoV"/>
</dbReference>
<dbReference type="Pfam" id="PF00937">
    <property type="entry name" value="CoV_nucleocap"/>
    <property type="match status" value="1"/>
</dbReference>
<evidence type="ECO:0000256" key="7">
    <source>
        <dbReference type="ARBA" id="ARBA00023086"/>
    </source>
</evidence>
<evidence type="ECO:0000259" key="13">
    <source>
        <dbReference type="PROSITE" id="PS51929"/>
    </source>
</evidence>
<feature type="compositionally biased region" description="Basic and acidic residues" evidence="11">
    <location>
        <begin position="102"/>
        <end position="121"/>
    </location>
</feature>